<evidence type="ECO:0000313" key="2">
    <source>
        <dbReference type="EMBL" id="PON85946.1"/>
    </source>
</evidence>
<name>A0A2P5EK70_TREOI</name>
<evidence type="ECO:0000313" key="3">
    <source>
        <dbReference type="Proteomes" id="UP000237000"/>
    </source>
</evidence>
<dbReference type="EMBL" id="JXTC01000139">
    <property type="protein sequence ID" value="PON85946.1"/>
    <property type="molecule type" value="Genomic_DNA"/>
</dbReference>
<protein>
    <submittedName>
        <fullName evidence="2">Uncharacterized protein</fullName>
    </submittedName>
</protein>
<comment type="caution">
    <text evidence="2">The sequence shown here is derived from an EMBL/GenBank/DDBJ whole genome shotgun (WGS) entry which is preliminary data.</text>
</comment>
<organism evidence="2 3">
    <name type="scientific">Trema orientale</name>
    <name type="common">Charcoal tree</name>
    <name type="synonym">Celtis orientalis</name>
    <dbReference type="NCBI Taxonomy" id="63057"/>
    <lineage>
        <taxon>Eukaryota</taxon>
        <taxon>Viridiplantae</taxon>
        <taxon>Streptophyta</taxon>
        <taxon>Embryophyta</taxon>
        <taxon>Tracheophyta</taxon>
        <taxon>Spermatophyta</taxon>
        <taxon>Magnoliopsida</taxon>
        <taxon>eudicotyledons</taxon>
        <taxon>Gunneridae</taxon>
        <taxon>Pentapetalae</taxon>
        <taxon>rosids</taxon>
        <taxon>fabids</taxon>
        <taxon>Rosales</taxon>
        <taxon>Cannabaceae</taxon>
        <taxon>Trema</taxon>
    </lineage>
</organism>
<keyword evidence="3" id="KW-1185">Reference proteome</keyword>
<dbReference type="AlphaFoldDB" id="A0A2P5EK70"/>
<gene>
    <name evidence="2" type="ORF">TorRG33x02_182440</name>
</gene>
<dbReference type="InParanoid" id="A0A2P5EK70"/>
<sequence>MDIELDTELRQIDEFPDEEISSSSRNDETKMNTDEKFAMTKQKLWISKME</sequence>
<feature type="region of interest" description="Disordered" evidence="1">
    <location>
        <begin position="15"/>
        <end position="35"/>
    </location>
</feature>
<reference evidence="3" key="1">
    <citation type="submission" date="2016-06" db="EMBL/GenBank/DDBJ databases">
        <title>Parallel loss of symbiosis genes in relatives of nitrogen-fixing non-legume Parasponia.</title>
        <authorList>
            <person name="Van Velzen R."/>
            <person name="Holmer R."/>
            <person name="Bu F."/>
            <person name="Rutten L."/>
            <person name="Van Zeijl A."/>
            <person name="Liu W."/>
            <person name="Santuari L."/>
            <person name="Cao Q."/>
            <person name="Sharma T."/>
            <person name="Shen D."/>
            <person name="Roswanjaya Y."/>
            <person name="Wardhani T."/>
            <person name="Kalhor M.S."/>
            <person name="Jansen J."/>
            <person name="Van den Hoogen J."/>
            <person name="Gungor B."/>
            <person name="Hartog M."/>
            <person name="Hontelez J."/>
            <person name="Verver J."/>
            <person name="Yang W.-C."/>
            <person name="Schijlen E."/>
            <person name="Repin R."/>
            <person name="Schilthuizen M."/>
            <person name="Schranz E."/>
            <person name="Heidstra R."/>
            <person name="Miyata K."/>
            <person name="Fedorova E."/>
            <person name="Kohlen W."/>
            <person name="Bisseling T."/>
            <person name="Smit S."/>
            <person name="Geurts R."/>
        </authorList>
    </citation>
    <scope>NUCLEOTIDE SEQUENCE [LARGE SCALE GENOMIC DNA]</scope>
    <source>
        <strain evidence="3">cv. RG33-2</strain>
    </source>
</reference>
<evidence type="ECO:0000256" key="1">
    <source>
        <dbReference type="SAM" id="MobiDB-lite"/>
    </source>
</evidence>
<accession>A0A2P5EK70</accession>
<feature type="compositionally biased region" description="Basic and acidic residues" evidence="1">
    <location>
        <begin position="25"/>
        <end position="35"/>
    </location>
</feature>
<proteinExistence type="predicted"/>
<feature type="non-terminal residue" evidence="2">
    <location>
        <position position="50"/>
    </location>
</feature>
<dbReference type="Proteomes" id="UP000237000">
    <property type="component" value="Unassembled WGS sequence"/>
</dbReference>